<gene>
    <name evidence="10" type="ORF">HMPREF9498_00014</name>
</gene>
<evidence type="ECO:0000256" key="1">
    <source>
        <dbReference type="ARBA" id="ARBA00004651"/>
    </source>
</evidence>
<dbReference type="HOGENOM" id="CLU_057101_1_1_9"/>
<dbReference type="GO" id="GO:0005886">
    <property type="term" value="C:plasma membrane"/>
    <property type="evidence" value="ECO:0007669"/>
    <property type="project" value="UniProtKB-SubCell"/>
</dbReference>
<dbReference type="EMBL" id="AEBR01000002">
    <property type="protein sequence ID" value="EFM84326.1"/>
    <property type="molecule type" value="Genomic_DNA"/>
</dbReference>
<keyword evidence="6 7" id="KW-0472">Membrane</keyword>
<comment type="subcellular location">
    <subcellularLocation>
        <location evidence="1">Cell membrane</location>
        <topology evidence="1">Multi-pass membrane protein</topology>
    </subcellularLocation>
</comment>
<feature type="transmembrane region" description="Helical" evidence="7">
    <location>
        <begin position="74"/>
        <end position="102"/>
    </location>
</feature>
<name>A0A125WAW1_ENTFL</name>
<dbReference type="AlphaFoldDB" id="A0A125WAW1"/>
<feature type="domain" description="Prepilin type IV endopeptidase peptidase" evidence="8">
    <location>
        <begin position="105"/>
        <end position="200"/>
    </location>
</feature>
<keyword evidence="4 7" id="KW-0812">Transmembrane</keyword>
<sequence>MFFLSLFLIGACFGSFLCLVAERLPVGRSLWWPPSHCQGCHQPLQLYELIPVVSILLQRFRCRKCQQPVAKSYLLAELVMGGLTASCFSAGLTIDALILWWWLTSAFTLSLIDYWYLVVEPKILYPSFLVLCLLKVTGQHSFYLLTGLFCFCFFRAVLHYFPEAMGRGDLLLLGLWGCFLQVPQLLMLLFFASSYGLIYGYSCKFLGYPVEQTLPFVPFLSLGLLTISWL</sequence>
<evidence type="ECO:0000313" key="11">
    <source>
        <dbReference type="Proteomes" id="UP000004846"/>
    </source>
</evidence>
<protein>
    <submittedName>
        <fullName evidence="10">Bacterial peptidase A24, N-terminal domain protein</fullName>
    </submittedName>
</protein>
<evidence type="ECO:0000256" key="6">
    <source>
        <dbReference type="ARBA" id="ARBA00023136"/>
    </source>
</evidence>
<dbReference type="InterPro" id="IPR000045">
    <property type="entry name" value="Prepilin_IV_endopep_pep"/>
</dbReference>
<dbReference type="InterPro" id="IPR050882">
    <property type="entry name" value="Prepilin_peptidase/N-MTase"/>
</dbReference>
<dbReference type="Pfam" id="PF01478">
    <property type="entry name" value="Peptidase_A24"/>
    <property type="match status" value="1"/>
</dbReference>
<evidence type="ECO:0000256" key="3">
    <source>
        <dbReference type="ARBA" id="ARBA00022475"/>
    </source>
</evidence>
<feature type="transmembrane region" description="Helical" evidence="7">
    <location>
        <begin position="213"/>
        <end position="229"/>
    </location>
</feature>
<dbReference type="GO" id="GO:0006465">
    <property type="term" value="P:signal peptide processing"/>
    <property type="evidence" value="ECO:0007669"/>
    <property type="project" value="TreeGrafter"/>
</dbReference>
<dbReference type="Pfam" id="PF06750">
    <property type="entry name" value="A24_N_bact"/>
    <property type="match status" value="1"/>
</dbReference>
<proteinExistence type="inferred from homology"/>
<organism evidence="10 11">
    <name type="scientific">Enterococcus faecalis TX4248</name>
    <dbReference type="NCBI Taxonomy" id="749495"/>
    <lineage>
        <taxon>Bacteria</taxon>
        <taxon>Bacillati</taxon>
        <taxon>Bacillota</taxon>
        <taxon>Bacilli</taxon>
        <taxon>Lactobacillales</taxon>
        <taxon>Enterococcaceae</taxon>
        <taxon>Enterococcus</taxon>
    </lineage>
</organism>
<dbReference type="RefSeq" id="WP_002360938.1">
    <property type="nucleotide sequence ID" value="NZ_GL454408.1"/>
</dbReference>
<dbReference type="GO" id="GO:0004190">
    <property type="term" value="F:aspartic-type endopeptidase activity"/>
    <property type="evidence" value="ECO:0007669"/>
    <property type="project" value="InterPro"/>
</dbReference>
<evidence type="ECO:0000256" key="2">
    <source>
        <dbReference type="ARBA" id="ARBA00005801"/>
    </source>
</evidence>
<evidence type="ECO:0000259" key="8">
    <source>
        <dbReference type="Pfam" id="PF01478"/>
    </source>
</evidence>
<evidence type="ECO:0000256" key="7">
    <source>
        <dbReference type="SAM" id="Phobius"/>
    </source>
</evidence>
<evidence type="ECO:0000313" key="10">
    <source>
        <dbReference type="EMBL" id="EFM84326.1"/>
    </source>
</evidence>
<keyword evidence="5 7" id="KW-1133">Transmembrane helix</keyword>
<keyword evidence="3" id="KW-1003">Cell membrane</keyword>
<accession>A0A125WAW1</accession>
<evidence type="ECO:0000259" key="9">
    <source>
        <dbReference type="Pfam" id="PF06750"/>
    </source>
</evidence>
<evidence type="ECO:0000256" key="5">
    <source>
        <dbReference type="ARBA" id="ARBA00022989"/>
    </source>
</evidence>
<dbReference type="Proteomes" id="UP000004846">
    <property type="component" value="Unassembled WGS sequence"/>
</dbReference>
<feature type="transmembrane region" description="Helical" evidence="7">
    <location>
        <begin position="173"/>
        <end position="201"/>
    </location>
</feature>
<dbReference type="PANTHER" id="PTHR30487">
    <property type="entry name" value="TYPE 4 PREPILIN-LIKE PROTEINS LEADER PEPTIDE-PROCESSING ENZYME"/>
    <property type="match status" value="1"/>
</dbReference>
<reference evidence="10 11" key="1">
    <citation type="submission" date="2010-07" db="EMBL/GenBank/DDBJ databases">
        <authorList>
            <person name="Sid Ahmed O."/>
        </authorList>
    </citation>
    <scope>NUCLEOTIDE SEQUENCE [LARGE SCALE GENOMIC DNA]</scope>
    <source>
        <strain evidence="10 11">TX4248</strain>
    </source>
</reference>
<evidence type="ECO:0000256" key="4">
    <source>
        <dbReference type="ARBA" id="ARBA00022692"/>
    </source>
</evidence>
<comment type="similarity">
    <text evidence="2">Belongs to the peptidase A24 family.</text>
</comment>
<feature type="transmembrane region" description="Helical" evidence="7">
    <location>
        <begin position="141"/>
        <end position="161"/>
    </location>
</feature>
<comment type="caution">
    <text evidence="10">The sequence shown here is derived from an EMBL/GenBank/DDBJ whole genome shotgun (WGS) entry which is preliminary data.</text>
</comment>
<feature type="domain" description="Prepilin peptidase A24 N-terminal" evidence="9">
    <location>
        <begin position="8"/>
        <end position="88"/>
    </location>
</feature>
<dbReference type="PANTHER" id="PTHR30487:SF0">
    <property type="entry name" value="PREPILIN LEADER PEPTIDASE_N-METHYLTRANSFERASE-RELATED"/>
    <property type="match status" value="1"/>
</dbReference>
<dbReference type="InterPro" id="IPR010627">
    <property type="entry name" value="Prepilin_pept_A24_N"/>
</dbReference>